<sequence length="261" mass="28525">MEEISIQPKHYLTCLWPGMAELWWRGRISALPAAIAFAAIVNALLVAKFIYSDWLSGGLVMLACWVVAAAWLVLTIRSIRELPLLLTPRQASDQPDPFPEAQGAFLRADYVEAEKLLNETLSIEPRDPPALLLLSAIYRHTGRLHASQLLLAEVRKLEVADHWELEFAGEQSRLQRDIQARQDGDDDEDDEGADEADGESSSDSSGDADGQSERSSGSARDGDASRGDGPLSDATIDDTSEDDQPSQAKEPERANTQQAAA</sequence>
<keyword evidence="2" id="KW-0812">Transmembrane</keyword>
<feature type="compositionally biased region" description="Acidic residues" evidence="1">
    <location>
        <begin position="235"/>
        <end position="244"/>
    </location>
</feature>
<feature type="compositionally biased region" description="Acidic residues" evidence="1">
    <location>
        <begin position="184"/>
        <end position="200"/>
    </location>
</feature>
<protein>
    <recommendedName>
        <fullName evidence="5">Tetratricopeptide repeat protein</fullName>
    </recommendedName>
</protein>
<accession>A0A5C6BZ11</accession>
<keyword evidence="2" id="KW-1133">Transmembrane helix</keyword>
<dbReference type="RefSeq" id="WP_146407611.1">
    <property type="nucleotide sequence ID" value="NZ_SJPU01000002.1"/>
</dbReference>
<comment type="caution">
    <text evidence="3">The sequence shown here is derived from an EMBL/GenBank/DDBJ whole genome shotgun (WGS) entry which is preliminary data.</text>
</comment>
<reference evidence="3 4" key="1">
    <citation type="journal article" date="2020" name="Antonie Van Leeuwenhoek">
        <title>Rhodopirellula heiligendammensis sp. nov., Rhodopirellula pilleata sp. nov., and Rhodopirellula solitaria sp. nov. isolated from natural or artificial marine surfaces in Northern Germany and California, USA, and emended description of the genus Rhodopirellula.</title>
        <authorList>
            <person name="Kallscheuer N."/>
            <person name="Wiegand S."/>
            <person name="Jogler M."/>
            <person name="Boedeker C."/>
            <person name="Peeters S.H."/>
            <person name="Rast P."/>
            <person name="Heuer A."/>
            <person name="Jetten M.S.M."/>
            <person name="Rohde M."/>
            <person name="Jogler C."/>
        </authorList>
    </citation>
    <scope>NUCLEOTIDE SEQUENCE [LARGE SCALE GENOMIC DNA]</scope>
    <source>
        <strain evidence="3 4">Poly21</strain>
    </source>
</reference>
<evidence type="ECO:0008006" key="5">
    <source>
        <dbReference type="Google" id="ProtNLM"/>
    </source>
</evidence>
<dbReference type="EMBL" id="SJPU01000002">
    <property type="protein sequence ID" value="TWU15829.1"/>
    <property type="molecule type" value="Genomic_DNA"/>
</dbReference>
<dbReference type="OrthoDB" id="266806at2"/>
<evidence type="ECO:0000256" key="1">
    <source>
        <dbReference type="SAM" id="MobiDB-lite"/>
    </source>
</evidence>
<keyword evidence="2" id="KW-0472">Membrane</keyword>
<dbReference type="AlphaFoldDB" id="A0A5C6BZ11"/>
<name>A0A5C6BZ11_9BACT</name>
<feature type="compositionally biased region" description="Basic and acidic residues" evidence="1">
    <location>
        <begin position="174"/>
        <end position="183"/>
    </location>
</feature>
<evidence type="ECO:0000313" key="3">
    <source>
        <dbReference type="EMBL" id="TWU15829.1"/>
    </source>
</evidence>
<dbReference type="Proteomes" id="UP000319908">
    <property type="component" value="Unassembled WGS sequence"/>
</dbReference>
<organism evidence="3 4">
    <name type="scientific">Allorhodopirellula heiligendammensis</name>
    <dbReference type="NCBI Taxonomy" id="2714739"/>
    <lineage>
        <taxon>Bacteria</taxon>
        <taxon>Pseudomonadati</taxon>
        <taxon>Planctomycetota</taxon>
        <taxon>Planctomycetia</taxon>
        <taxon>Pirellulales</taxon>
        <taxon>Pirellulaceae</taxon>
        <taxon>Allorhodopirellula</taxon>
    </lineage>
</organism>
<gene>
    <name evidence="3" type="ORF">Poly21_30310</name>
</gene>
<feature type="transmembrane region" description="Helical" evidence="2">
    <location>
        <begin position="28"/>
        <end position="51"/>
    </location>
</feature>
<evidence type="ECO:0000313" key="4">
    <source>
        <dbReference type="Proteomes" id="UP000319908"/>
    </source>
</evidence>
<evidence type="ECO:0000256" key="2">
    <source>
        <dbReference type="SAM" id="Phobius"/>
    </source>
</evidence>
<feature type="transmembrane region" description="Helical" evidence="2">
    <location>
        <begin position="57"/>
        <end position="76"/>
    </location>
</feature>
<keyword evidence="4" id="KW-1185">Reference proteome</keyword>
<feature type="region of interest" description="Disordered" evidence="1">
    <location>
        <begin position="174"/>
        <end position="261"/>
    </location>
</feature>
<proteinExistence type="predicted"/>